<feature type="region of interest" description="Disordered" evidence="1">
    <location>
        <begin position="292"/>
        <end position="312"/>
    </location>
</feature>
<comment type="caution">
    <text evidence="2">The sequence shown here is derived from an EMBL/GenBank/DDBJ whole genome shotgun (WGS) entry which is preliminary data.</text>
</comment>
<evidence type="ECO:0000313" key="2">
    <source>
        <dbReference type="EMBL" id="CAE7522445.1"/>
    </source>
</evidence>
<dbReference type="EMBL" id="CAJNJA010024130">
    <property type="protein sequence ID" value="CAE7522445.1"/>
    <property type="molecule type" value="Genomic_DNA"/>
</dbReference>
<dbReference type="OrthoDB" id="438317at2759"/>
<protein>
    <recommendedName>
        <fullName evidence="4">C3H1-type domain-containing protein</fullName>
    </recommendedName>
</protein>
<evidence type="ECO:0000313" key="3">
    <source>
        <dbReference type="Proteomes" id="UP000601435"/>
    </source>
</evidence>
<dbReference type="AlphaFoldDB" id="A0A812TDU8"/>
<gene>
    <name evidence="2" type="ORF">SNEC2469_LOCUS14944</name>
</gene>
<keyword evidence="3" id="KW-1185">Reference proteome</keyword>
<sequence length="312" mass="32676">MTETWQQSYLYPGPLLVRNTFIDDPLGRDCLTEGFLHERQAFSCPVSRISEPGSGVEVFEADKAVPEAPPEDAESSDCSTSCTDGLQTLPPAAPTAQTVPPPDVSDFSLPKFGVRLSELPLPSEGAQHTNALAPDLSYSSYSCGYFLPAEGIVPAGPPEPLPPGWEPTLPPQVLRLEEALKEEASVSQVHQAAALAAAGAIGASHEEQVAAANAFAASASTVMQGANILGEPSAGSTGHYQGQCRPCAFATTKGCASGKECQFCHLCAPGEKKRRQKAKRAFFGALAEMQRALPESAPPSGASAQSMPKPLN</sequence>
<reference evidence="2" key="1">
    <citation type="submission" date="2021-02" db="EMBL/GenBank/DDBJ databases">
        <authorList>
            <person name="Dougan E. K."/>
            <person name="Rhodes N."/>
            <person name="Thang M."/>
            <person name="Chan C."/>
        </authorList>
    </citation>
    <scope>NUCLEOTIDE SEQUENCE</scope>
</reference>
<organism evidence="2 3">
    <name type="scientific">Symbiodinium necroappetens</name>
    <dbReference type="NCBI Taxonomy" id="1628268"/>
    <lineage>
        <taxon>Eukaryota</taxon>
        <taxon>Sar</taxon>
        <taxon>Alveolata</taxon>
        <taxon>Dinophyceae</taxon>
        <taxon>Suessiales</taxon>
        <taxon>Symbiodiniaceae</taxon>
        <taxon>Symbiodinium</taxon>
    </lineage>
</organism>
<accession>A0A812TDU8</accession>
<proteinExistence type="predicted"/>
<name>A0A812TDU8_9DINO</name>
<evidence type="ECO:0008006" key="4">
    <source>
        <dbReference type="Google" id="ProtNLM"/>
    </source>
</evidence>
<dbReference type="Proteomes" id="UP000601435">
    <property type="component" value="Unassembled WGS sequence"/>
</dbReference>
<evidence type="ECO:0000256" key="1">
    <source>
        <dbReference type="SAM" id="MobiDB-lite"/>
    </source>
</evidence>